<keyword evidence="1" id="KW-0472">Membrane</keyword>
<evidence type="ECO:0000256" key="1">
    <source>
        <dbReference type="SAM" id="Phobius"/>
    </source>
</evidence>
<gene>
    <name evidence="2" type="ORF">AABB29_20700</name>
</gene>
<reference evidence="3" key="1">
    <citation type="submission" date="2024-04" db="EMBL/GenBank/DDBJ databases">
        <title>Phylogenomic analyses of a clade within the roseobacter group suggest taxonomic reassignments of species of the genera Aestuariivita, Citreicella, Loktanella, Nautella, Pelagibaca, Ruegeria, Thalassobius, Thiobacimonas and Tropicibacter, and the proposal o.</title>
        <authorList>
            <person name="Jeon C.O."/>
        </authorList>
    </citation>
    <scope>NUCLEOTIDE SEQUENCE [LARGE SCALE GENOMIC DNA]</scope>
    <source>
        <strain evidence="3">BS5-3</strain>
    </source>
</reference>
<organism evidence="2 3">
    <name type="scientific">Yoonia phaeophyticola</name>
    <dbReference type="NCBI Taxonomy" id="3137369"/>
    <lineage>
        <taxon>Bacteria</taxon>
        <taxon>Pseudomonadati</taxon>
        <taxon>Pseudomonadota</taxon>
        <taxon>Alphaproteobacteria</taxon>
        <taxon>Rhodobacterales</taxon>
        <taxon>Paracoccaceae</taxon>
        <taxon>Yoonia</taxon>
    </lineage>
</organism>
<feature type="transmembrane region" description="Helical" evidence="1">
    <location>
        <begin position="22"/>
        <end position="43"/>
    </location>
</feature>
<proteinExistence type="predicted"/>
<keyword evidence="3" id="KW-1185">Reference proteome</keyword>
<accession>A0ABZ3IDP1</accession>
<name>A0ABZ3IDP1_9RHOB</name>
<dbReference type="Proteomes" id="UP001440612">
    <property type="component" value="Chromosome"/>
</dbReference>
<dbReference type="RefSeq" id="WP_373636535.1">
    <property type="nucleotide sequence ID" value="NZ_CP150951.2"/>
</dbReference>
<dbReference type="EMBL" id="CP150951">
    <property type="protein sequence ID" value="XFO62920.1"/>
    <property type="molecule type" value="Genomic_DNA"/>
</dbReference>
<protein>
    <submittedName>
        <fullName evidence="2">Uncharacterized protein</fullName>
    </submittedName>
</protein>
<evidence type="ECO:0000313" key="3">
    <source>
        <dbReference type="Proteomes" id="UP001440612"/>
    </source>
</evidence>
<feature type="transmembrane region" description="Helical" evidence="1">
    <location>
        <begin position="55"/>
        <end position="82"/>
    </location>
</feature>
<keyword evidence="1" id="KW-1133">Transmembrane helix</keyword>
<keyword evidence="1" id="KW-0812">Transmembrane</keyword>
<evidence type="ECO:0000313" key="2">
    <source>
        <dbReference type="EMBL" id="XFO62920.1"/>
    </source>
</evidence>
<sequence length="84" mass="9328">MEEVKVTFIDFYAECSNSFESFIAGAFAFVVVAIIVLLAVLLSKKWLLGLTIVPPLYLFALEFSEFVFLALTLVTLGLPLLFCT</sequence>